<gene>
    <name evidence="7" type="ORF">EV677_2952</name>
</gene>
<protein>
    <submittedName>
        <fullName evidence="7">Hemolysin activation/secretion protein</fullName>
    </submittedName>
</protein>
<name>A0A4R6G2C0_9BURK</name>
<dbReference type="Gene3D" id="3.10.20.310">
    <property type="entry name" value="membrane protein fhac"/>
    <property type="match status" value="1"/>
</dbReference>
<proteinExistence type="predicted"/>
<dbReference type="Pfam" id="PF08479">
    <property type="entry name" value="POTRA_2"/>
    <property type="match status" value="1"/>
</dbReference>
<dbReference type="InterPro" id="IPR005565">
    <property type="entry name" value="Hemolysn_activator_HlyB_C"/>
</dbReference>
<feature type="domain" description="Polypeptide-transport-associated ShlB-type" evidence="6">
    <location>
        <begin position="71"/>
        <end position="144"/>
    </location>
</feature>
<dbReference type="InterPro" id="IPR013686">
    <property type="entry name" value="Polypept-transport_assoc_ShlB"/>
</dbReference>
<dbReference type="GO" id="GO:0046819">
    <property type="term" value="P:protein secretion by the type V secretion system"/>
    <property type="evidence" value="ECO:0007669"/>
    <property type="project" value="TreeGrafter"/>
</dbReference>
<keyword evidence="4" id="KW-0732">Signal</keyword>
<evidence type="ECO:0000259" key="6">
    <source>
        <dbReference type="Pfam" id="PF08479"/>
    </source>
</evidence>
<dbReference type="Proteomes" id="UP000294737">
    <property type="component" value="Unassembled WGS sequence"/>
</dbReference>
<evidence type="ECO:0000259" key="5">
    <source>
        <dbReference type="Pfam" id="PF03865"/>
    </source>
</evidence>
<feature type="chain" id="PRO_5020300471" evidence="4">
    <location>
        <begin position="23"/>
        <end position="560"/>
    </location>
</feature>
<dbReference type="RefSeq" id="WP_112993192.1">
    <property type="nucleotide sequence ID" value="NZ_PTLZ01000006.1"/>
</dbReference>
<organism evidence="7 8">
    <name type="scientific">Herminiimonas fonticola</name>
    <dbReference type="NCBI Taxonomy" id="303380"/>
    <lineage>
        <taxon>Bacteria</taxon>
        <taxon>Pseudomonadati</taxon>
        <taxon>Pseudomonadota</taxon>
        <taxon>Betaproteobacteria</taxon>
        <taxon>Burkholderiales</taxon>
        <taxon>Oxalobacteraceae</taxon>
        <taxon>Herminiimonas</taxon>
    </lineage>
</organism>
<dbReference type="EMBL" id="SNWF01000009">
    <property type="protein sequence ID" value="TDN87695.1"/>
    <property type="molecule type" value="Genomic_DNA"/>
</dbReference>
<evidence type="ECO:0000256" key="1">
    <source>
        <dbReference type="ARBA" id="ARBA00022452"/>
    </source>
</evidence>
<dbReference type="PANTHER" id="PTHR34597">
    <property type="entry name" value="SLR1661 PROTEIN"/>
    <property type="match status" value="1"/>
</dbReference>
<feature type="domain" description="Haemolysin activator HlyB C-terminal" evidence="5">
    <location>
        <begin position="206"/>
        <end position="520"/>
    </location>
</feature>
<accession>A0A4R6G2C0</accession>
<dbReference type="InterPro" id="IPR051544">
    <property type="entry name" value="TPS_OM_transporter"/>
</dbReference>
<sequence length="560" mass="59561">MNLLLSKAVLPLGLVACGVVIAQTPPNAGSLNQQIERAQTPAAPAKANPEISIEQGAAPFAVASDTQKILVRSLRVTGAQVYTEATLVEVTGFSESRELSLNELRGMASKIARYYRQHGYLLAQAYLPAQDINNGVVTIAVLEGQYEKISLRNSSNLSDSLAHSLLNDLNSRDAVSIAPLETSLLLLSDLPGVNVKSTLVPGASVGASDLIVDITPGQRVTGNVNVDNAGNRYTGTNRAGATVNINNPTGHGDIATLQVLSSGSGLNYARASYQAQIGRAQAGVAYASMRYRLGREFESLQANGSAQIASVFGSVPLIRSRSNNLYAVINFDDKTFQDNVDSTATRADKKAQTVMASLIGDRRDGFGGGGLSTYALTWTSGEIDIKSAAALANDASTVQSNGHFDKLGFNAMRLQSVTDTVSLYAAINGQLAAKNLDTSEKMELGGAYGVRAYPAGEAYADQGYVLNLEARVLLPRLSERQWGQMQLIGFVDTGTAMLNKNPWASGENRRTLSGVGVGINWADNDNFVVKAYYARKLGNETATSAPDESGRFWLQAAKYF</sequence>
<reference evidence="7 8" key="1">
    <citation type="submission" date="2019-03" db="EMBL/GenBank/DDBJ databases">
        <title>Genomic Encyclopedia of Type Strains, Phase IV (KMG-IV): sequencing the most valuable type-strain genomes for metagenomic binning, comparative biology and taxonomic classification.</title>
        <authorList>
            <person name="Goeker M."/>
        </authorList>
    </citation>
    <scope>NUCLEOTIDE SEQUENCE [LARGE SCALE GENOMIC DNA]</scope>
    <source>
        <strain evidence="7 8">DSM 18555</strain>
    </source>
</reference>
<keyword evidence="8" id="KW-1185">Reference proteome</keyword>
<keyword evidence="1" id="KW-0472">Membrane</keyword>
<evidence type="ECO:0000256" key="2">
    <source>
        <dbReference type="ARBA" id="ARBA00022692"/>
    </source>
</evidence>
<dbReference type="AlphaFoldDB" id="A0A4R6G2C0"/>
<comment type="caution">
    <text evidence="7">The sequence shown here is derived from an EMBL/GenBank/DDBJ whole genome shotgun (WGS) entry which is preliminary data.</text>
</comment>
<dbReference type="OrthoDB" id="572300at2"/>
<dbReference type="GO" id="GO:0098046">
    <property type="term" value="C:type V protein secretion system complex"/>
    <property type="evidence" value="ECO:0007669"/>
    <property type="project" value="TreeGrafter"/>
</dbReference>
<keyword evidence="1" id="KW-1134">Transmembrane beta strand</keyword>
<dbReference type="GO" id="GO:0008320">
    <property type="term" value="F:protein transmembrane transporter activity"/>
    <property type="evidence" value="ECO:0007669"/>
    <property type="project" value="TreeGrafter"/>
</dbReference>
<dbReference type="PANTHER" id="PTHR34597:SF1">
    <property type="entry name" value="HEME_HEMOPEXIN TRANSPORTER PROTEIN HUXB"/>
    <property type="match status" value="1"/>
</dbReference>
<evidence type="ECO:0000313" key="7">
    <source>
        <dbReference type="EMBL" id="TDN87695.1"/>
    </source>
</evidence>
<keyword evidence="2" id="KW-0812">Transmembrane</keyword>
<evidence type="ECO:0000256" key="3">
    <source>
        <dbReference type="ARBA" id="ARBA00023237"/>
    </source>
</evidence>
<dbReference type="Pfam" id="PF03865">
    <property type="entry name" value="ShlB"/>
    <property type="match status" value="1"/>
</dbReference>
<evidence type="ECO:0000313" key="8">
    <source>
        <dbReference type="Proteomes" id="UP000294737"/>
    </source>
</evidence>
<evidence type="ECO:0000256" key="4">
    <source>
        <dbReference type="SAM" id="SignalP"/>
    </source>
</evidence>
<feature type="signal peptide" evidence="4">
    <location>
        <begin position="1"/>
        <end position="22"/>
    </location>
</feature>
<dbReference type="Gene3D" id="2.40.160.50">
    <property type="entry name" value="membrane protein fhac: a member of the omp85/tpsb transporter family"/>
    <property type="match status" value="1"/>
</dbReference>
<keyword evidence="3" id="KW-0998">Cell outer membrane</keyword>